<dbReference type="GO" id="GO:0009229">
    <property type="term" value="P:thiamine diphosphate biosynthetic process"/>
    <property type="evidence" value="ECO:0007669"/>
    <property type="project" value="InterPro"/>
</dbReference>
<dbReference type="InterPro" id="IPR007371">
    <property type="entry name" value="TPK_catalytic"/>
</dbReference>
<dbReference type="GO" id="GO:0030975">
    <property type="term" value="F:thiamine binding"/>
    <property type="evidence" value="ECO:0007669"/>
    <property type="project" value="InterPro"/>
</dbReference>
<evidence type="ECO:0000259" key="6">
    <source>
        <dbReference type="SMART" id="SM00983"/>
    </source>
</evidence>
<dbReference type="Pfam" id="PF04265">
    <property type="entry name" value="TPK_B1_binding"/>
    <property type="match status" value="1"/>
</dbReference>
<evidence type="ECO:0000256" key="1">
    <source>
        <dbReference type="ARBA" id="ARBA00022679"/>
    </source>
</evidence>
<dbReference type="CDD" id="cd07995">
    <property type="entry name" value="TPK"/>
    <property type="match status" value="1"/>
</dbReference>
<dbReference type="SUPFAM" id="SSF63999">
    <property type="entry name" value="Thiamin pyrophosphokinase, catalytic domain"/>
    <property type="match status" value="1"/>
</dbReference>
<dbReference type="GO" id="GO:0016301">
    <property type="term" value="F:kinase activity"/>
    <property type="evidence" value="ECO:0007669"/>
    <property type="project" value="UniProtKB-KW"/>
</dbReference>
<comment type="caution">
    <text evidence="7">The sequence shown here is derived from an EMBL/GenBank/DDBJ whole genome shotgun (WGS) entry which is preliminary data.</text>
</comment>
<proteinExistence type="predicted"/>
<organism evidence="7 8">
    <name type="scientific">Pelolinea submarina</name>
    <dbReference type="NCBI Taxonomy" id="913107"/>
    <lineage>
        <taxon>Bacteria</taxon>
        <taxon>Bacillati</taxon>
        <taxon>Chloroflexota</taxon>
        <taxon>Anaerolineae</taxon>
        <taxon>Anaerolineales</taxon>
        <taxon>Anaerolineaceae</taxon>
        <taxon>Pelolinea</taxon>
    </lineage>
</organism>
<dbReference type="Gene3D" id="3.40.50.10240">
    <property type="entry name" value="Thiamin pyrophosphokinase, catalytic domain"/>
    <property type="match status" value="1"/>
</dbReference>
<gene>
    <name evidence="7" type="ORF">DFR64_2310</name>
</gene>
<accession>A0A347ZVS9</accession>
<dbReference type="GO" id="GO:0006772">
    <property type="term" value="P:thiamine metabolic process"/>
    <property type="evidence" value="ECO:0007669"/>
    <property type="project" value="UniProtKB-UniRule"/>
</dbReference>
<evidence type="ECO:0000256" key="5">
    <source>
        <dbReference type="NCBIfam" id="TIGR01378"/>
    </source>
</evidence>
<evidence type="ECO:0000256" key="4">
    <source>
        <dbReference type="ARBA" id="ARBA00022840"/>
    </source>
</evidence>
<dbReference type="RefSeq" id="WP_116225583.1">
    <property type="nucleotide sequence ID" value="NZ_AP018437.1"/>
</dbReference>
<dbReference type="InterPro" id="IPR036759">
    <property type="entry name" value="TPK_catalytic_sf"/>
</dbReference>
<dbReference type="PANTHER" id="PTHR41299:SF1">
    <property type="entry name" value="THIAMINE PYROPHOSPHOKINASE"/>
    <property type="match status" value="1"/>
</dbReference>
<evidence type="ECO:0000313" key="7">
    <source>
        <dbReference type="EMBL" id="REG07106.1"/>
    </source>
</evidence>
<dbReference type="GO" id="GO:0004788">
    <property type="term" value="F:thiamine diphosphokinase activity"/>
    <property type="evidence" value="ECO:0007669"/>
    <property type="project" value="UniProtKB-UniRule"/>
</dbReference>
<feature type="domain" description="Thiamin pyrophosphokinase thiamin-binding" evidence="6">
    <location>
        <begin position="131"/>
        <end position="205"/>
    </location>
</feature>
<protein>
    <recommendedName>
        <fullName evidence="5">Thiamine diphosphokinase</fullName>
        <ecNumber evidence="5">2.7.6.2</ecNumber>
    </recommendedName>
</protein>
<dbReference type="InterPro" id="IPR006282">
    <property type="entry name" value="Thi_PPkinase"/>
</dbReference>
<dbReference type="InterPro" id="IPR007373">
    <property type="entry name" value="Thiamin_PyroPKinase_B1-bd"/>
</dbReference>
<dbReference type="NCBIfam" id="TIGR01378">
    <property type="entry name" value="thi_PPkinase"/>
    <property type="match status" value="1"/>
</dbReference>
<evidence type="ECO:0000256" key="3">
    <source>
        <dbReference type="ARBA" id="ARBA00022777"/>
    </source>
</evidence>
<dbReference type="PANTHER" id="PTHR41299">
    <property type="entry name" value="THIAMINE PYROPHOSPHOKINASE"/>
    <property type="match status" value="1"/>
</dbReference>
<dbReference type="InterPro" id="IPR036371">
    <property type="entry name" value="TPK_B1-bd_sf"/>
</dbReference>
<keyword evidence="4" id="KW-0067">ATP-binding</keyword>
<dbReference type="Proteomes" id="UP000256388">
    <property type="component" value="Unassembled WGS sequence"/>
</dbReference>
<dbReference type="OrthoDB" id="9804377at2"/>
<evidence type="ECO:0000313" key="8">
    <source>
        <dbReference type="Proteomes" id="UP000256388"/>
    </source>
</evidence>
<dbReference type="EMBL" id="QUMS01000003">
    <property type="protein sequence ID" value="REG07106.1"/>
    <property type="molecule type" value="Genomic_DNA"/>
</dbReference>
<keyword evidence="2" id="KW-0547">Nucleotide-binding</keyword>
<keyword evidence="1" id="KW-0808">Transferase</keyword>
<dbReference type="AlphaFoldDB" id="A0A347ZVS9"/>
<dbReference type="EC" id="2.7.6.2" evidence="5"/>
<dbReference type="SUPFAM" id="SSF63862">
    <property type="entry name" value="Thiamin pyrophosphokinase, substrate-binding domain"/>
    <property type="match status" value="1"/>
</dbReference>
<keyword evidence="3 7" id="KW-0418">Kinase</keyword>
<evidence type="ECO:0000256" key="2">
    <source>
        <dbReference type="ARBA" id="ARBA00022741"/>
    </source>
</evidence>
<dbReference type="Pfam" id="PF04263">
    <property type="entry name" value="TPK_catalytic"/>
    <property type="match status" value="1"/>
</dbReference>
<dbReference type="SMART" id="SM00983">
    <property type="entry name" value="TPK_B1_binding"/>
    <property type="match status" value="1"/>
</dbReference>
<sequence length="214" mass="23211">MRAVIFANGELQQPERLRALLRSDDYLISADGGLRHLRALDLRPQLLIGDLDSVSQPDVEWLAGGATEIRKFPAEKDFTDLELALRAARERGTESILLAAALGGRLDQTLANIALLRLPELSGMDVSLDDGLTEVRLITANLTIHGHTGDIVSLIPQASVVKGVRTHALQYPLNAETLSPGETRGISNVMLSAQAAVEIESGELLCVHLRRNNQ</sequence>
<dbReference type="InterPro" id="IPR053149">
    <property type="entry name" value="TPK"/>
</dbReference>
<name>A0A347ZVS9_9CHLR</name>
<dbReference type="GO" id="GO:0005524">
    <property type="term" value="F:ATP binding"/>
    <property type="evidence" value="ECO:0007669"/>
    <property type="project" value="UniProtKB-KW"/>
</dbReference>
<keyword evidence="8" id="KW-1185">Reference proteome</keyword>
<reference evidence="7 8" key="1">
    <citation type="submission" date="2018-08" db="EMBL/GenBank/DDBJ databases">
        <title>Genomic Encyclopedia of Type Strains, Phase IV (KMG-IV): sequencing the most valuable type-strain genomes for metagenomic binning, comparative biology and taxonomic classification.</title>
        <authorList>
            <person name="Goeker M."/>
        </authorList>
    </citation>
    <scope>NUCLEOTIDE SEQUENCE [LARGE SCALE GENOMIC DNA]</scope>
    <source>
        <strain evidence="7 8">DSM 23923</strain>
    </source>
</reference>